<dbReference type="InterPro" id="IPR000014">
    <property type="entry name" value="PAS"/>
</dbReference>
<dbReference type="PROSITE" id="PS50109">
    <property type="entry name" value="HIS_KIN"/>
    <property type="match status" value="1"/>
</dbReference>
<proteinExistence type="predicted"/>
<comment type="catalytic activity">
    <reaction evidence="1">
        <text>ATP + protein L-histidine = ADP + protein N-phospho-L-histidine.</text>
        <dbReference type="EC" id="2.7.13.3"/>
    </reaction>
</comment>
<keyword evidence="14" id="KW-1185">Reference proteome</keyword>
<evidence type="ECO:0000259" key="11">
    <source>
        <dbReference type="PROSITE" id="PS50110"/>
    </source>
</evidence>
<feature type="domain" description="Response regulatory" evidence="11">
    <location>
        <begin position="6"/>
        <end position="123"/>
    </location>
</feature>
<dbReference type="Gene3D" id="3.30.565.10">
    <property type="entry name" value="Histidine kinase-like ATPase, C-terminal domain"/>
    <property type="match status" value="1"/>
</dbReference>
<dbReference type="eggNOG" id="COG0745">
    <property type="taxonomic scope" value="Bacteria"/>
</dbReference>
<keyword evidence="7" id="KW-0067">ATP-binding</keyword>
<dbReference type="SMART" id="SM00387">
    <property type="entry name" value="HATPase_c"/>
    <property type="match status" value="1"/>
</dbReference>
<evidence type="ECO:0000256" key="3">
    <source>
        <dbReference type="ARBA" id="ARBA00022553"/>
    </source>
</evidence>
<evidence type="ECO:0000256" key="5">
    <source>
        <dbReference type="ARBA" id="ARBA00022741"/>
    </source>
</evidence>
<keyword evidence="6 13" id="KW-0418">Kinase</keyword>
<dbReference type="AlphaFoldDB" id="F4L0M2"/>
<dbReference type="SUPFAM" id="SSF55874">
    <property type="entry name" value="ATPase domain of HSP90 chaperone/DNA topoisomerase II/histidine kinase"/>
    <property type="match status" value="1"/>
</dbReference>
<name>F4L0M2_HALH1</name>
<reference key="2">
    <citation type="submission" date="2011-04" db="EMBL/GenBank/DDBJ databases">
        <title>Complete sequence of chromosome of Haliscomenobacter hydrossis DSM 1100.</title>
        <authorList>
            <consortium name="US DOE Joint Genome Institute (JGI-PGF)"/>
            <person name="Lucas S."/>
            <person name="Han J."/>
            <person name="Lapidus A."/>
            <person name="Bruce D."/>
            <person name="Goodwin L."/>
            <person name="Pitluck S."/>
            <person name="Peters L."/>
            <person name="Kyrpides N."/>
            <person name="Mavromatis K."/>
            <person name="Ivanova N."/>
            <person name="Ovchinnikova G."/>
            <person name="Pagani I."/>
            <person name="Daligault H."/>
            <person name="Detter J.C."/>
            <person name="Han C."/>
            <person name="Land M."/>
            <person name="Hauser L."/>
            <person name="Markowitz V."/>
            <person name="Cheng J.-F."/>
            <person name="Hugenholtz P."/>
            <person name="Woyke T."/>
            <person name="Wu D."/>
            <person name="Verbarg S."/>
            <person name="Frueling A."/>
            <person name="Brambilla E."/>
            <person name="Klenk H.-P."/>
            <person name="Eisen J.A."/>
        </authorList>
    </citation>
    <scope>NUCLEOTIDE SEQUENCE</scope>
    <source>
        <strain>DSM 1100</strain>
    </source>
</reference>
<dbReference type="SMART" id="SM00091">
    <property type="entry name" value="PAS"/>
    <property type="match status" value="1"/>
</dbReference>
<dbReference type="CDD" id="cd00156">
    <property type="entry name" value="REC"/>
    <property type="match status" value="1"/>
</dbReference>
<evidence type="ECO:0000259" key="12">
    <source>
        <dbReference type="PROSITE" id="PS50112"/>
    </source>
</evidence>
<dbReference type="HOGENOM" id="CLU_000445_114_72_10"/>
<dbReference type="GO" id="GO:0005524">
    <property type="term" value="F:ATP binding"/>
    <property type="evidence" value="ECO:0007669"/>
    <property type="project" value="UniProtKB-KW"/>
</dbReference>
<dbReference type="SUPFAM" id="SSF52172">
    <property type="entry name" value="CheY-like"/>
    <property type="match status" value="1"/>
</dbReference>
<dbReference type="GO" id="GO:0000155">
    <property type="term" value="F:phosphorelay sensor kinase activity"/>
    <property type="evidence" value="ECO:0007669"/>
    <property type="project" value="InterPro"/>
</dbReference>
<accession>F4L0M2</accession>
<dbReference type="PANTHER" id="PTHR43065">
    <property type="entry name" value="SENSOR HISTIDINE KINASE"/>
    <property type="match status" value="1"/>
</dbReference>
<evidence type="ECO:0000256" key="4">
    <source>
        <dbReference type="ARBA" id="ARBA00022679"/>
    </source>
</evidence>
<dbReference type="Proteomes" id="UP000008461">
    <property type="component" value="Chromosome"/>
</dbReference>
<dbReference type="EMBL" id="CP002691">
    <property type="protein sequence ID" value="AEE49504.1"/>
    <property type="molecule type" value="Genomic_DNA"/>
</dbReference>
<evidence type="ECO:0000256" key="2">
    <source>
        <dbReference type="ARBA" id="ARBA00012438"/>
    </source>
</evidence>
<feature type="modified residue" description="4-aspartylphosphate" evidence="9">
    <location>
        <position position="58"/>
    </location>
</feature>
<dbReference type="InterPro" id="IPR036890">
    <property type="entry name" value="HATPase_C_sf"/>
</dbReference>
<dbReference type="Pfam" id="PF02518">
    <property type="entry name" value="HATPase_c"/>
    <property type="match status" value="1"/>
</dbReference>
<gene>
    <name evidence="13" type="ordered locus">Halhy_1613</name>
</gene>
<reference evidence="13 14" key="1">
    <citation type="journal article" date="2011" name="Stand. Genomic Sci.">
        <title>Complete genome sequence of Haliscomenobacter hydrossis type strain (O).</title>
        <authorList>
            <consortium name="US DOE Joint Genome Institute (JGI-PGF)"/>
            <person name="Daligault H."/>
            <person name="Lapidus A."/>
            <person name="Zeytun A."/>
            <person name="Nolan M."/>
            <person name="Lucas S."/>
            <person name="Del Rio T.G."/>
            <person name="Tice H."/>
            <person name="Cheng J.F."/>
            <person name="Tapia R."/>
            <person name="Han C."/>
            <person name="Goodwin L."/>
            <person name="Pitluck S."/>
            <person name="Liolios K."/>
            <person name="Pagani I."/>
            <person name="Ivanova N."/>
            <person name="Huntemann M."/>
            <person name="Mavromatis K."/>
            <person name="Mikhailova N."/>
            <person name="Pati A."/>
            <person name="Chen A."/>
            <person name="Palaniappan K."/>
            <person name="Land M."/>
            <person name="Hauser L."/>
            <person name="Brambilla E.M."/>
            <person name="Rohde M."/>
            <person name="Verbarg S."/>
            <person name="Goker M."/>
            <person name="Bristow J."/>
            <person name="Eisen J.A."/>
            <person name="Markowitz V."/>
            <person name="Hugenholtz P."/>
            <person name="Kyrpides N.C."/>
            <person name="Klenk H.P."/>
            <person name="Woyke T."/>
        </authorList>
    </citation>
    <scope>NUCLEOTIDE SEQUENCE [LARGE SCALE GENOMIC DNA]</scope>
    <source>
        <strain evidence="14">ATCC 27775 / DSM 1100 / LMG 10767 / O</strain>
    </source>
</reference>
<dbReference type="SMART" id="SM00388">
    <property type="entry name" value="HisKA"/>
    <property type="match status" value="1"/>
</dbReference>
<dbReference type="Gene3D" id="3.30.450.20">
    <property type="entry name" value="PAS domain"/>
    <property type="match status" value="1"/>
</dbReference>
<dbReference type="Pfam" id="PF00072">
    <property type="entry name" value="Response_reg"/>
    <property type="match status" value="1"/>
</dbReference>
<dbReference type="PROSITE" id="PS50110">
    <property type="entry name" value="RESPONSE_REGULATORY"/>
    <property type="match status" value="1"/>
</dbReference>
<dbReference type="NCBIfam" id="TIGR00229">
    <property type="entry name" value="sensory_box"/>
    <property type="match status" value="1"/>
</dbReference>
<evidence type="ECO:0000256" key="6">
    <source>
        <dbReference type="ARBA" id="ARBA00022777"/>
    </source>
</evidence>
<dbReference type="KEGG" id="hhy:Halhy_1613"/>
<dbReference type="InterPro" id="IPR005467">
    <property type="entry name" value="His_kinase_dom"/>
</dbReference>
<dbReference type="CDD" id="cd00082">
    <property type="entry name" value="HisKA"/>
    <property type="match status" value="1"/>
</dbReference>
<sequence length="478" mass="53465">MARVLSILIVDDDEDDFFLTSEYLHGITGQSFEISWAASYDQALNLLPAKKFDLCFFDYLLGFRTGLDLLRVAKELGLRVPIILLTGKGDTEVDVQAIRSGVADYLEKHELDSPKLERSIRYALERATVHQALQESEEKYRSIFERSLDAICLLDAQGKFTDVNEAAINMLGFSRSEFLTKTLTDLFRSELTREVFWAKIGQGEGIPDLEVELVAANGKHRICVIVCTCLRMPGNENTFTLQCIIHDLTRRKKTEQELLRAEKLAATGRFMRTLGHEIRNPLTNIDLAINQLLLENQDAELEDYLEIIGRNSKRIGHLVTALLQTSNPGQLTLRLTSLHELLDQTIEMATDRIALKNIQLTKHFDPKVNVANVDAEKLKIALLNIIINGIEIMEAGKGELTISTSKVHNQIGISILDNGPGISREVQNRIFEPYFSNKPNGVGLGLAGALSIIQLHGGNIEVQSEEGKGARFTVWIKS</sequence>
<dbReference type="InterPro" id="IPR035965">
    <property type="entry name" value="PAS-like_dom_sf"/>
</dbReference>
<evidence type="ECO:0000313" key="14">
    <source>
        <dbReference type="Proteomes" id="UP000008461"/>
    </source>
</evidence>
<dbReference type="SUPFAM" id="SSF55785">
    <property type="entry name" value="PYP-like sensor domain (PAS domain)"/>
    <property type="match status" value="1"/>
</dbReference>
<feature type="domain" description="Histidine kinase" evidence="10">
    <location>
        <begin position="273"/>
        <end position="478"/>
    </location>
</feature>
<dbReference type="Gene3D" id="3.40.50.2300">
    <property type="match status" value="1"/>
</dbReference>
<dbReference type="InterPro" id="IPR004358">
    <property type="entry name" value="Sig_transdc_His_kin-like_C"/>
</dbReference>
<dbReference type="eggNOG" id="COG3852">
    <property type="taxonomic scope" value="Bacteria"/>
</dbReference>
<dbReference type="InterPro" id="IPR001789">
    <property type="entry name" value="Sig_transdc_resp-reg_receiver"/>
</dbReference>
<feature type="domain" description="PAS" evidence="12">
    <location>
        <begin position="136"/>
        <end position="190"/>
    </location>
</feature>
<evidence type="ECO:0000259" key="10">
    <source>
        <dbReference type="PROSITE" id="PS50109"/>
    </source>
</evidence>
<dbReference type="RefSeq" id="WP_013764058.1">
    <property type="nucleotide sequence ID" value="NC_015510.1"/>
</dbReference>
<protein>
    <recommendedName>
        <fullName evidence="2">histidine kinase</fullName>
        <ecNumber evidence="2">2.7.13.3</ecNumber>
    </recommendedName>
</protein>
<evidence type="ECO:0000256" key="9">
    <source>
        <dbReference type="PROSITE-ProRule" id="PRU00169"/>
    </source>
</evidence>
<dbReference type="EC" id="2.7.13.3" evidence="2"/>
<dbReference type="InterPro" id="IPR003594">
    <property type="entry name" value="HATPase_dom"/>
</dbReference>
<keyword evidence="4" id="KW-0808">Transferase</keyword>
<organism evidence="13 14">
    <name type="scientific">Haliscomenobacter hydrossis (strain ATCC 27775 / DSM 1100 / LMG 10767 / O)</name>
    <dbReference type="NCBI Taxonomy" id="760192"/>
    <lineage>
        <taxon>Bacteria</taxon>
        <taxon>Pseudomonadati</taxon>
        <taxon>Bacteroidota</taxon>
        <taxon>Saprospiria</taxon>
        <taxon>Saprospirales</taxon>
        <taxon>Haliscomenobacteraceae</taxon>
        <taxon>Haliscomenobacter</taxon>
    </lineage>
</organism>
<dbReference type="InterPro" id="IPR036097">
    <property type="entry name" value="HisK_dim/P_sf"/>
</dbReference>
<dbReference type="InterPro" id="IPR011006">
    <property type="entry name" value="CheY-like_superfamily"/>
</dbReference>
<evidence type="ECO:0000256" key="1">
    <source>
        <dbReference type="ARBA" id="ARBA00000085"/>
    </source>
</evidence>
<dbReference type="Pfam" id="PF00512">
    <property type="entry name" value="HisKA"/>
    <property type="match status" value="1"/>
</dbReference>
<dbReference type="Pfam" id="PF13426">
    <property type="entry name" value="PAS_9"/>
    <property type="match status" value="1"/>
</dbReference>
<dbReference type="SMART" id="SM00448">
    <property type="entry name" value="REC"/>
    <property type="match status" value="1"/>
</dbReference>
<keyword evidence="8" id="KW-0902">Two-component regulatory system</keyword>
<dbReference type="PRINTS" id="PR00344">
    <property type="entry name" value="BCTRLSENSOR"/>
</dbReference>
<evidence type="ECO:0000256" key="8">
    <source>
        <dbReference type="ARBA" id="ARBA00023012"/>
    </source>
</evidence>
<dbReference type="PROSITE" id="PS50112">
    <property type="entry name" value="PAS"/>
    <property type="match status" value="1"/>
</dbReference>
<keyword evidence="5" id="KW-0547">Nucleotide-binding</keyword>
<keyword evidence="3 9" id="KW-0597">Phosphoprotein</keyword>
<dbReference type="SUPFAM" id="SSF47384">
    <property type="entry name" value="Homodimeric domain of signal transducing histidine kinase"/>
    <property type="match status" value="1"/>
</dbReference>
<dbReference type="OrthoDB" id="9806995at2"/>
<dbReference type="InterPro" id="IPR003661">
    <property type="entry name" value="HisK_dim/P_dom"/>
</dbReference>
<dbReference type="PANTHER" id="PTHR43065:SF10">
    <property type="entry name" value="PEROXIDE STRESS-ACTIVATED HISTIDINE KINASE MAK3"/>
    <property type="match status" value="1"/>
</dbReference>
<evidence type="ECO:0000256" key="7">
    <source>
        <dbReference type="ARBA" id="ARBA00022840"/>
    </source>
</evidence>
<evidence type="ECO:0000313" key="13">
    <source>
        <dbReference type="EMBL" id="AEE49504.1"/>
    </source>
</evidence>
<dbReference type="Gene3D" id="1.10.287.130">
    <property type="match status" value="1"/>
</dbReference>
<dbReference type="CDD" id="cd00130">
    <property type="entry name" value="PAS"/>
    <property type="match status" value="1"/>
</dbReference>
<dbReference type="STRING" id="760192.Halhy_1613"/>